<evidence type="ECO:0000313" key="5">
    <source>
        <dbReference type="Proteomes" id="UP000033882"/>
    </source>
</evidence>
<evidence type="ECO:0000256" key="1">
    <source>
        <dbReference type="SAM" id="MobiDB-lite"/>
    </source>
</evidence>
<evidence type="ECO:0000259" key="3">
    <source>
        <dbReference type="PROSITE" id="PS50885"/>
    </source>
</evidence>
<sequence>MYSIKAQIFLFLILPFMIIGSISFVFASIYVKDGFEKNLQTSAFIDAERISDSIKEATLSKDIPLLTRILLDERYSKTPSVSLAVFEPAGNVLAYTSLKAKPSPIGPTSSKVAGGTDSHKEGGHIFTLDQPITSGPYLIGMMRVTYDFTETMAQFDRAFYILFAISMGGLLTLSALMLRLSRTIIDPIAELSRIAANFTHGNMEVHMPVSGSKETVLLADSFNTMVQSIKQSQQDLIGQKNDLEQKVSELEAWQRATIDRELKMIQIKEELRVHKAEHRDRVV</sequence>
<keyword evidence="2" id="KW-0472">Membrane</keyword>
<dbReference type="SUPFAM" id="SSF158472">
    <property type="entry name" value="HAMP domain-like"/>
    <property type="match status" value="1"/>
</dbReference>
<reference evidence="4 5" key="1">
    <citation type="journal article" date="2015" name="Nature">
        <title>rRNA introns, odd ribosomes, and small enigmatic genomes across a large radiation of phyla.</title>
        <authorList>
            <person name="Brown C.T."/>
            <person name="Hug L.A."/>
            <person name="Thomas B.C."/>
            <person name="Sharon I."/>
            <person name="Castelle C.J."/>
            <person name="Singh A."/>
            <person name="Wilkins M.J."/>
            <person name="Williams K.H."/>
            <person name="Banfield J.F."/>
        </authorList>
    </citation>
    <scope>NUCLEOTIDE SEQUENCE [LARGE SCALE GENOMIC DNA]</scope>
</reference>
<protein>
    <submittedName>
        <fullName evidence="4">Sensor protein GacS</fullName>
    </submittedName>
</protein>
<dbReference type="Gene3D" id="6.10.340.10">
    <property type="match status" value="1"/>
</dbReference>
<dbReference type="AlphaFoldDB" id="A0A0G1X7Z1"/>
<dbReference type="GO" id="GO:0007165">
    <property type="term" value="P:signal transduction"/>
    <property type="evidence" value="ECO:0007669"/>
    <property type="project" value="InterPro"/>
</dbReference>
<comment type="caution">
    <text evidence="4">The sequence shown here is derived from an EMBL/GenBank/DDBJ whole genome shotgun (WGS) entry which is preliminary data.</text>
</comment>
<name>A0A0G1X7Z1_9BACT</name>
<keyword evidence="2" id="KW-1133">Transmembrane helix</keyword>
<feature type="region of interest" description="Disordered" evidence="1">
    <location>
        <begin position="105"/>
        <end position="125"/>
    </location>
</feature>
<dbReference type="EMBL" id="LCPB01000002">
    <property type="protein sequence ID" value="KKU90490.1"/>
    <property type="molecule type" value="Genomic_DNA"/>
</dbReference>
<dbReference type="Proteomes" id="UP000033882">
    <property type="component" value="Unassembled WGS sequence"/>
</dbReference>
<feature type="transmembrane region" description="Helical" evidence="2">
    <location>
        <begin position="158"/>
        <end position="178"/>
    </location>
</feature>
<dbReference type="InterPro" id="IPR003660">
    <property type="entry name" value="HAMP_dom"/>
</dbReference>
<evidence type="ECO:0000256" key="2">
    <source>
        <dbReference type="SAM" id="Phobius"/>
    </source>
</evidence>
<organism evidence="4 5">
    <name type="scientific">Candidatus Wolfebacteria bacterium GW2011_GWA2_47_9b</name>
    <dbReference type="NCBI Taxonomy" id="1619005"/>
    <lineage>
        <taxon>Bacteria</taxon>
        <taxon>Candidatus Wolfeibacteriota</taxon>
    </lineage>
</organism>
<keyword evidence="2" id="KW-0812">Transmembrane</keyword>
<dbReference type="PROSITE" id="PS50885">
    <property type="entry name" value="HAMP"/>
    <property type="match status" value="1"/>
</dbReference>
<gene>
    <name evidence="4" type="ORF">UY19_C0002G0063</name>
</gene>
<dbReference type="CDD" id="cd06225">
    <property type="entry name" value="HAMP"/>
    <property type="match status" value="1"/>
</dbReference>
<proteinExistence type="predicted"/>
<dbReference type="SMART" id="SM00304">
    <property type="entry name" value="HAMP"/>
    <property type="match status" value="1"/>
</dbReference>
<accession>A0A0G1X7Z1</accession>
<dbReference type="Pfam" id="PF00672">
    <property type="entry name" value="HAMP"/>
    <property type="match status" value="1"/>
</dbReference>
<feature type="domain" description="HAMP" evidence="3">
    <location>
        <begin position="182"/>
        <end position="234"/>
    </location>
</feature>
<evidence type="ECO:0000313" key="4">
    <source>
        <dbReference type="EMBL" id="KKU90490.1"/>
    </source>
</evidence>
<dbReference type="GO" id="GO:0016020">
    <property type="term" value="C:membrane"/>
    <property type="evidence" value="ECO:0007669"/>
    <property type="project" value="InterPro"/>
</dbReference>